<proteinExistence type="predicted"/>
<dbReference type="AlphaFoldDB" id="A0A182S3T3"/>
<evidence type="ECO:0000313" key="2">
    <source>
        <dbReference type="EnsemblMetazoa" id="AFUN015069-PA"/>
    </source>
</evidence>
<protein>
    <submittedName>
        <fullName evidence="2">Uncharacterized protein</fullName>
    </submittedName>
</protein>
<keyword evidence="1" id="KW-1133">Transmembrane helix</keyword>
<keyword evidence="1" id="KW-0472">Membrane</keyword>
<dbReference type="EnsemblMetazoa" id="AFUN015069-RA">
    <property type="protein sequence ID" value="AFUN015069-PA"/>
    <property type="gene ID" value="AFUN015069"/>
</dbReference>
<feature type="transmembrane region" description="Helical" evidence="1">
    <location>
        <begin position="82"/>
        <end position="104"/>
    </location>
</feature>
<keyword evidence="1" id="KW-0812">Transmembrane</keyword>
<dbReference type="VEuPathDB" id="VectorBase:AFUN015069"/>
<sequence length="127" mass="14352">MAVHPQILQVGSGRGRWPRRRRGRTARAVAVHPPQEHGRQLGALFVRSTDGIGGSPIPSPCTGPLTAGCSLTRRLHHRRRAIVCQFFFFLLAFLRISFVIAVYVRGYCCCFRYRCLRGILLVFLEIC</sequence>
<evidence type="ECO:0000256" key="1">
    <source>
        <dbReference type="SAM" id="Phobius"/>
    </source>
</evidence>
<organism evidence="2">
    <name type="scientific">Anopheles funestus</name>
    <name type="common">African malaria mosquito</name>
    <dbReference type="NCBI Taxonomy" id="62324"/>
    <lineage>
        <taxon>Eukaryota</taxon>
        <taxon>Metazoa</taxon>
        <taxon>Ecdysozoa</taxon>
        <taxon>Arthropoda</taxon>
        <taxon>Hexapoda</taxon>
        <taxon>Insecta</taxon>
        <taxon>Pterygota</taxon>
        <taxon>Neoptera</taxon>
        <taxon>Endopterygota</taxon>
        <taxon>Diptera</taxon>
        <taxon>Nematocera</taxon>
        <taxon>Culicoidea</taxon>
        <taxon>Culicidae</taxon>
        <taxon>Anophelinae</taxon>
        <taxon>Anopheles</taxon>
    </lineage>
</organism>
<reference evidence="2" key="1">
    <citation type="submission" date="2020-05" db="UniProtKB">
        <authorList>
            <consortium name="EnsemblMetazoa"/>
        </authorList>
    </citation>
    <scope>IDENTIFICATION</scope>
    <source>
        <strain evidence="2">FUMOZ</strain>
    </source>
</reference>
<accession>A0A182S3T3</accession>
<name>A0A182S3T3_ANOFN</name>